<evidence type="ECO:0000256" key="9">
    <source>
        <dbReference type="PROSITE-ProRule" id="PRU00175"/>
    </source>
</evidence>
<keyword evidence="8" id="KW-0804">Transcription</keyword>
<evidence type="ECO:0000256" key="2">
    <source>
        <dbReference type="ARBA" id="ARBA00012483"/>
    </source>
</evidence>
<proteinExistence type="predicted"/>
<keyword evidence="5 9" id="KW-0863">Zinc-finger</keyword>
<name>A0A978UEV3_ZIZJJ</name>
<evidence type="ECO:0000256" key="4">
    <source>
        <dbReference type="ARBA" id="ARBA00022723"/>
    </source>
</evidence>
<evidence type="ECO:0000256" key="8">
    <source>
        <dbReference type="ARBA" id="ARBA00023163"/>
    </source>
</evidence>
<gene>
    <name evidence="11" type="ORF">FEM48_Zijuj12G0185100</name>
</gene>
<dbReference type="Proteomes" id="UP000813462">
    <property type="component" value="Unassembled WGS sequence"/>
</dbReference>
<dbReference type="SMART" id="SM00184">
    <property type="entry name" value="RING"/>
    <property type="match status" value="1"/>
</dbReference>
<dbReference type="PROSITE" id="PS00518">
    <property type="entry name" value="ZF_RING_1"/>
    <property type="match status" value="1"/>
</dbReference>
<sequence length="276" mass="31787">MKSSSSRRRRSREKLVGNVNWPSVHGKTCPICLENLDLRSSAVLSDCKHAYCLGCIGKWSRLRRKCPLCNADFNSWFSHISLSSGSFHKQHLPPLIDTSRKKPRFQEQHPPQRSVINGVHSRTRPLPWRRSFGRPGSVGDDVLAARKLRWRASIIFEKRLQAVPLSHEQNILGNNGVKERILRRIEPWIRRELQAILGDTDPSIIIHVVASVYISFLELRVHTASPQLDMGDNFLAPLLPFLLDRTNMFWHELRCFAETSFTMETYDAVVEYRHSG</sequence>
<dbReference type="EMBL" id="JAEACU010000012">
    <property type="protein sequence ID" value="KAH7513296.1"/>
    <property type="molecule type" value="Genomic_DNA"/>
</dbReference>
<dbReference type="GO" id="GO:0006513">
    <property type="term" value="P:protein monoubiquitination"/>
    <property type="evidence" value="ECO:0007669"/>
    <property type="project" value="TreeGrafter"/>
</dbReference>
<protein>
    <recommendedName>
        <fullName evidence="2">RING-type E3 ubiquitin transferase</fullName>
        <ecNumber evidence="2">2.3.2.27</ecNumber>
    </recommendedName>
</protein>
<evidence type="ECO:0000256" key="3">
    <source>
        <dbReference type="ARBA" id="ARBA00022679"/>
    </source>
</evidence>
<feature type="domain" description="RING-type" evidence="10">
    <location>
        <begin position="29"/>
        <end position="70"/>
    </location>
</feature>
<keyword evidence="6" id="KW-0862">Zinc</keyword>
<dbReference type="InterPro" id="IPR017907">
    <property type="entry name" value="Znf_RING_CS"/>
</dbReference>
<dbReference type="SUPFAM" id="SSF57850">
    <property type="entry name" value="RING/U-box"/>
    <property type="match status" value="1"/>
</dbReference>
<comment type="caution">
    <text evidence="11">The sequence shown here is derived from an EMBL/GenBank/DDBJ whole genome shotgun (WGS) entry which is preliminary data.</text>
</comment>
<dbReference type="InterPro" id="IPR013083">
    <property type="entry name" value="Znf_RING/FYVE/PHD"/>
</dbReference>
<dbReference type="Gene3D" id="3.30.40.10">
    <property type="entry name" value="Zinc/RING finger domain, C3HC4 (zinc finger)"/>
    <property type="match status" value="1"/>
</dbReference>
<accession>A0A978UEV3</accession>
<dbReference type="EC" id="2.3.2.27" evidence="2"/>
<evidence type="ECO:0000259" key="10">
    <source>
        <dbReference type="PROSITE" id="PS50089"/>
    </source>
</evidence>
<keyword evidence="7" id="KW-0805">Transcription regulation</keyword>
<evidence type="ECO:0000256" key="1">
    <source>
        <dbReference type="ARBA" id="ARBA00000900"/>
    </source>
</evidence>
<evidence type="ECO:0000256" key="6">
    <source>
        <dbReference type="ARBA" id="ARBA00022833"/>
    </source>
</evidence>
<keyword evidence="3" id="KW-0808">Transferase</keyword>
<dbReference type="PANTHER" id="PTHR46077">
    <property type="entry name" value="E3 UBIQUITIN-PROTEIN LIGASE TOPORS"/>
    <property type="match status" value="1"/>
</dbReference>
<dbReference type="Pfam" id="PF13639">
    <property type="entry name" value="zf-RING_2"/>
    <property type="match status" value="1"/>
</dbReference>
<evidence type="ECO:0000256" key="7">
    <source>
        <dbReference type="ARBA" id="ARBA00023015"/>
    </source>
</evidence>
<dbReference type="GO" id="GO:0061630">
    <property type="term" value="F:ubiquitin protein ligase activity"/>
    <property type="evidence" value="ECO:0007669"/>
    <property type="project" value="UniProtKB-EC"/>
</dbReference>
<evidence type="ECO:0000313" key="12">
    <source>
        <dbReference type="Proteomes" id="UP000813462"/>
    </source>
</evidence>
<evidence type="ECO:0000313" key="11">
    <source>
        <dbReference type="EMBL" id="KAH7513296.1"/>
    </source>
</evidence>
<evidence type="ECO:0000256" key="5">
    <source>
        <dbReference type="ARBA" id="ARBA00022771"/>
    </source>
</evidence>
<dbReference type="InterPro" id="IPR001841">
    <property type="entry name" value="Znf_RING"/>
</dbReference>
<dbReference type="PANTHER" id="PTHR46077:SF1">
    <property type="entry name" value="TOP1 BINDING ARGININE_SERINE RICH PROTEIN, E3 UBIQUITIN LIGASE"/>
    <property type="match status" value="1"/>
</dbReference>
<reference evidence="11" key="1">
    <citation type="journal article" date="2021" name="Front. Plant Sci.">
        <title>Chromosome-Scale Genome Assembly for Chinese Sour Jujube and Insights Into Its Genome Evolution and Domestication Signature.</title>
        <authorList>
            <person name="Shen L.-Y."/>
            <person name="Luo H."/>
            <person name="Wang X.-L."/>
            <person name="Wang X.-M."/>
            <person name="Qiu X.-J."/>
            <person name="Liu H."/>
            <person name="Zhou S.-S."/>
            <person name="Jia K.-H."/>
            <person name="Nie S."/>
            <person name="Bao Y.-T."/>
            <person name="Zhang R.-G."/>
            <person name="Yun Q.-Z."/>
            <person name="Chai Y.-H."/>
            <person name="Lu J.-Y."/>
            <person name="Li Y."/>
            <person name="Zhao S.-W."/>
            <person name="Mao J.-F."/>
            <person name="Jia S.-G."/>
            <person name="Mao Y.-M."/>
        </authorList>
    </citation>
    <scope>NUCLEOTIDE SEQUENCE</scope>
    <source>
        <strain evidence="11">AT0</strain>
        <tissue evidence="11">Leaf</tissue>
    </source>
</reference>
<dbReference type="GO" id="GO:0008270">
    <property type="term" value="F:zinc ion binding"/>
    <property type="evidence" value="ECO:0007669"/>
    <property type="project" value="UniProtKB-KW"/>
</dbReference>
<organism evidence="11 12">
    <name type="scientific">Ziziphus jujuba var. spinosa</name>
    <dbReference type="NCBI Taxonomy" id="714518"/>
    <lineage>
        <taxon>Eukaryota</taxon>
        <taxon>Viridiplantae</taxon>
        <taxon>Streptophyta</taxon>
        <taxon>Embryophyta</taxon>
        <taxon>Tracheophyta</taxon>
        <taxon>Spermatophyta</taxon>
        <taxon>Magnoliopsida</taxon>
        <taxon>eudicotyledons</taxon>
        <taxon>Gunneridae</taxon>
        <taxon>Pentapetalae</taxon>
        <taxon>rosids</taxon>
        <taxon>fabids</taxon>
        <taxon>Rosales</taxon>
        <taxon>Rhamnaceae</taxon>
        <taxon>Paliureae</taxon>
        <taxon>Ziziphus</taxon>
    </lineage>
</organism>
<keyword evidence="4" id="KW-0479">Metal-binding</keyword>
<dbReference type="GO" id="GO:0000209">
    <property type="term" value="P:protein polyubiquitination"/>
    <property type="evidence" value="ECO:0007669"/>
    <property type="project" value="TreeGrafter"/>
</dbReference>
<comment type="catalytic activity">
    <reaction evidence="1">
        <text>S-ubiquitinyl-[E2 ubiquitin-conjugating enzyme]-L-cysteine + [acceptor protein]-L-lysine = [E2 ubiquitin-conjugating enzyme]-L-cysteine + N(6)-ubiquitinyl-[acceptor protein]-L-lysine.</text>
        <dbReference type="EC" id="2.3.2.27"/>
    </reaction>
</comment>
<dbReference type="AlphaFoldDB" id="A0A978UEV3"/>
<dbReference type="PROSITE" id="PS50089">
    <property type="entry name" value="ZF_RING_2"/>
    <property type="match status" value="1"/>
</dbReference>